<dbReference type="EMBL" id="BGPR01079112">
    <property type="protein sequence ID" value="GBL73105.1"/>
    <property type="molecule type" value="Genomic_DNA"/>
</dbReference>
<gene>
    <name evidence="1" type="ORF">AVEN_95326_1</name>
</gene>
<evidence type="ECO:0000313" key="2">
    <source>
        <dbReference type="Proteomes" id="UP000499080"/>
    </source>
</evidence>
<dbReference type="Proteomes" id="UP000499080">
    <property type="component" value="Unassembled WGS sequence"/>
</dbReference>
<dbReference type="AlphaFoldDB" id="A0A4Y2A141"/>
<organism evidence="1 2">
    <name type="scientific">Araneus ventricosus</name>
    <name type="common">Orbweaver spider</name>
    <name type="synonym">Epeira ventricosa</name>
    <dbReference type="NCBI Taxonomy" id="182803"/>
    <lineage>
        <taxon>Eukaryota</taxon>
        <taxon>Metazoa</taxon>
        <taxon>Ecdysozoa</taxon>
        <taxon>Arthropoda</taxon>
        <taxon>Chelicerata</taxon>
        <taxon>Arachnida</taxon>
        <taxon>Araneae</taxon>
        <taxon>Araneomorphae</taxon>
        <taxon>Entelegynae</taxon>
        <taxon>Araneoidea</taxon>
        <taxon>Araneidae</taxon>
        <taxon>Araneus</taxon>
    </lineage>
</organism>
<proteinExistence type="predicted"/>
<accession>A0A4Y2A141</accession>
<sequence>MSTSRPYLYRKSAPRIGRETSATIKFQLNKQPKPQTRHLFLIPNVLIEEPFAATSFNVERLHLSERLAGKTETEAPLSIQYRIPDLES</sequence>
<reference evidence="1 2" key="1">
    <citation type="journal article" date="2019" name="Sci. Rep.">
        <title>Orb-weaving spider Araneus ventricosus genome elucidates the spidroin gene catalogue.</title>
        <authorList>
            <person name="Kono N."/>
            <person name="Nakamura H."/>
            <person name="Ohtoshi R."/>
            <person name="Moran D.A.P."/>
            <person name="Shinohara A."/>
            <person name="Yoshida Y."/>
            <person name="Fujiwara M."/>
            <person name="Mori M."/>
            <person name="Tomita M."/>
            <person name="Arakawa K."/>
        </authorList>
    </citation>
    <scope>NUCLEOTIDE SEQUENCE [LARGE SCALE GENOMIC DNA]</scope>
</reference>
<comment type="caution">
    <text evidence="1">The sequence shown here is derived from an EMBL/GenBank/DDBJ whole genome shotgun (WGS) entry which is preliminary data.</text>
</comment>
<protein>
    <submittedName>
        <fullName evidence="1">Uncharacterized protein</fullName>
    </submittedName>
</protein>
<name>A0A4Y2A141_ARAVE</name>
<keyword evidence="2" id="KW-1185">Reference proteome</keyword>
<evidence type="ECO:0000313" key="1">
    <source>
        <dbReference type="EMBL" id="GBL73105.1"/>
    </source>
</evidence>